<feature type="compositionally biased region" description="Polar residues" evidence="1">
    <location>
        <begin position="161"/>
        <end position="185"/>
    </location>
</feature>
<dbReference type="PANTHER" id="PTHR14583">
    <property type="entry name" value="UNCHARACTERIZED PROTEIN C19ORF57 FAMILY MEMBER"/>
    <property type="match status" value="1"/>
</dbReference>
<feature type="compositionally biased region" description="Polar residues" evidence="1">
    <location>
        <begin position="205"/>
        <end position="217"/>
    </location>
</feature>
<dbReference type="EMBL" id="JACASE010000016">
    <property type="protein sequence ID" value="KAF6400477.1"/>
    <property type="molecule type" value="Genomic_DNA"/>
</dbReference>
<name>A0A7J8BNR2_ROUAE</name>
<protein>
    <submittedName>
        <fullName evidence="2">Uncharacterized protein</fullName>
    </submittedName>
</protein>
<feature type="compositionally biased region" description="Polar residues" evidence="1">
    <location>
        <begin position="133"/>
        <end position="148"/>
    </location>
</feature>
<feature type="region of interest" description="Disordered" evidence="1">
    <location>
        <begin position="619"/>
        <end position="641"/>
    </location>
</feature>
<proteinExistence type="predicted"/>
<dbReference type="KEGG" id="ray:107519433"/>
<feature type="region of interest" description="Disordered" evidence="1">
    <location>
        <begin position="470"/>
        <end position="501"/>
    </location>
</feature>
<sequence>MSKKKKLRTSGGEGIHPLKPPKHPRLRDSDRASQSSELDRSCHPEESEGRAEQSGEELGQVASSSPDKEAGGPSRLLRQPENEPVPFPPSQNSVGRFVPQFAKLRKTVTRQAATREEDLGSGAFSSEILPKPNAQQAGGQSPEESSGLTVWETDGAHSKHSIQNPVTAVSGRGNSQPEVSNNTSPEWGMVPLASERVSQDHLLEQGTNLLDSESTQWGGVPGDHTQKGHQPNSEAEEKEPDQGSSQEEGAQEGVGTNQEEGDSIPGSITGGPEPGSVTQGLPDLMHTLSKAGREAQGNCSSPRFSSLRTTVVTDVSTDPTQLEQRALEVTGLGGKAPAGGHSWALLRDIPLCRETARGRGEAGQEAKTPGNVPGEPAAFLALAHGIQEPIVGARESIPVTSEMGLGVDQTRVPGSDQEGLGGFCALPLLLQPLGEKAIKLGSQSYEQDLRELSLSLGASAPLVYREAVDGPPLDTRVHQGNPDALKGVAGQPKHPPDSADQAVLEESPAMELDFLPDSQIQDALEASDFEDPPEQFPAGRGLGPCWPGTSLHAVGGPFTKAHPSTHEGIQPSEAARMEDATDTMRGLIVELSNLNRMIMNTHRDLEAFKRLSYRKAKPASAPYIPKGAGPHPRGEQSWRNV</sequence>
<reference evidence="2 3" key="1">
    <citation type="journal article" date="2020" name="Nature">
        <title>Six reference-quality genomes reveal evolution of bat adaptations.</title>
        <authorList>
            <person name="Jebb D."/>
            <person name="Huang Z."/>
            <person name="Pippel M."/>
            <person name="Hughes G.M."/>
            <person name="Lavrichenko K."/>
            <person name="Devanna P."/>
            <person name="Winkler S."/>
            <person name="Jermiin L.S."/>
            <person name="Skirmuntt E.C."/>
            <person name="Katzourakis A."/>
            <person name="Burkitt-Gray L."/>
            <person name="Ray D.A."/>
            <person name="Sullivan K.A.M."/>
            <person name="Roscito J.G."/>
            <person name="Kirilenko B.M."/>
            <person name="Davalos L.M."/>
            <person name="Corthals A.P."/>
            <person name="Power M.L."/>
            <person name="Jones G."/>
            <person name="Ransome R.D."/>
            <person name="Dechmann D.K.N."/>
            <person name="Locatelli A.G."/>
            <person name="Puechmaille S.J."/>
            <person name="Fedrigo O."/>
            <person name="Jarvis E.D."/>
            <person name="Hiller M."/>
            <person name="Vernes S.C."/>
            <person name="Myers E.W."/>
            <person name="Teeling E.C."/>
        </authorList>
    </citation>
    <scope>NUCLEOTIDE SEQUENCE [LARGE SCALE GENOMIC DNA]</scope>
    <source>
        <strain evidence="2">MRouAeg1</strain>
        <tissue evidence="2">Muscle</tissue>
    </source>
</reference>
<feature type="region of interest" description="Disordered" evidence="1">
    <location>
        <begin position="1"/>
        <end position="304"/>
    </location>
</feature>
<comment type="caution">
    <text evidence="2">The sequence shown here is derived from an EMBL/GenBank/DDBJ whole genome shotgun (WGS) entry which is preliminary data.</text>
</comment>
<feature type="compositionally biased region" description="Polar residues" evidence="1">
    <location>
        <begin position="242"/>
        <end position="258"/>
    </location>
</feature>
<dbReference type="InterPro" id="IPR031441">
    <property type="entry name" value="Brme1"/>
</dbReference>
<organism evidence="2 3">
    <name type="scientific">Rousettus aegyptiacus</name>
    <name type="common">Egyptian fruit bat</name>
    <name type="synonym">Pteropus aegyptiacus</name>
    <dbReference type="NCBI Taxonomy" id="9407"/>
    <lineage>
        <taxon>Eukaryota</taxon>
        <taxon>Metazoa</taxon>
        <taxon>Chordata</taxon>
        <taxon>Craniata</taxon>
        <taxon>Vertebrata</taxon>
        <taxon>Euteleostomi</taxon>
        <taxon>Mammalia</taxon>
        <taxon>Eutheria</taxon>
        <taxon>Laurasiatheria</taxon>
        <taxon>Chiroptera</taxon>
        <taxon>Yinpterochiroptera</taxon>
        <taxon>Pteropodoidea</taxon>
        <taxon>Pteropodidae</taxon>
        <taxon>Rousettinae</taxon>
        <taxon>Rousettus</taxon>
    </lineage>
</organism>
<dbReference type="GO" id="GO:1990918">
    <property type="term" value="P:double-strand break repair involved in meiotic recombination"/>
    <property type="evidence" value="ECO:0007669"/>
    <property type="project" value="InterPro"/>
</dbReference>
<evidence type="ECO:0000256" key="1">
    <source>
        <dbReference type="SAM" id="MobiDB-lite"/>
    </source>
</evidence>
<evidence type="ECO:0000313" key="3">
    <source>
        <dbReference type="Proteomes" id="UP000593571"/>
    </source>
</evidence>
<gene>
    <name evidence="2" type="ORF">HJG63_001749</name>
</gene>
<dbReference type="Pfam" id="PF15710">
    <property type="entry name" value="Brme1"/>
    <property type="match status" value="1"/>
</dbReference>
<accession>A0A7J8BNR2</accession>
<feature type="compositionally biased region" description="Basic and acidic residues" evidence="1">
    <location>
        <begin position="26"/>
        <end position="53"/>
    </location>
</feature>
<feature type="compositionally biased region" description="Basic and acidic residues" evidence="1">
    <location>
        <begin position="632"/>
        <end position="641"/>
    </location>
</feature>
<dbReference type="Proteomes" id="UP000593571">
    <property type="component" value="Unassembled WGS sequence"/>
</dbReference>
<dbReference type="OrthoDB" id="9940137at2759"/>
<keyword evidence="3" id="KW-1185">Reference proteome</keyword>
<evidence type="ECO:0000313" key="2">
    <source>
        <dbReference type="EMBL" id="KAF6400477.1"/>
    </source>
</evidence>
<dbReference type="AlphaFoldDB" id="A0A7J8BNR2"/>
<dbReference type="PANTHER" id="PTHR14583:SF0">
    <property type="entry name" value="BREAK REPAIR MEIOTIC RECOMBINASE RECRUITMENT FACTOR 1"/>
    <property type="match status" value="1"/>
</dbReference>